<feature type="compositionally biased region" description="Low complexity" evidence="1">
    <location>
        <begin position="83"/>
        <end position="105"/>
    </location>
</feature>
<evidence type="ECO:0000313" key="2">
    <source>
        <dbReference type="EnsemblMetazoa" id="CJA41804b.1"/>
    </source>
</evidence>
<protein>
    <submittedName>
        <fullName evidence="2">Uncharacterized protein</fullName>
    </submittedName>
</protein>
<name>A0A8R1ESR7_CAEJA</name>
<dbReference type="AlphaFoldDB" id="A0A8R1ESR7"/>
<feature type="compositionally biased region" description="Basic and acidic residues" evidence="1">
    <location>
        <begin position="167"/>
        <end position="180"/>
    </location>
</feature>
<proteinExistence type="predicted"/>
<accession>A0A8R1ESR7</accession>
<dbReference type="Proteomes" id="UP000005237">
    <property type="component" value="Unassembled WGS sequence"/>
</dbReference>
<reference evidence="3" key="1">
    <citation type="submission" date="2010-08" db="EMBL/GenBank/DDBJ databases">
        <authorList>
            <consortium name="Caenorhabditis japonica Sequencing Consortium"/>
            <person name="Wilson R.K."/>
        </authorList>
    </citation>
    <scope>NUCLEOTIDE SEQUENCE [LARGE SCALE GENOMIC DNA]</scope>
    <source>
        <strain evidence="3">DF5081</strain>
    </source>
</reference>
<sequence length="180" mass="19864">MFLTISTITIFCKRSRGRSVSPLGKAKPILRENRTAANNNNLDPASKLADQKPSEEQAAQTLQLRSNERLGTEKTCLNKNSKDMSSMSSDKSSQKPSNHSSSSPKEMLEVMKTQSSSANLQESSSVGTATIEILNFMPKKRKVTKLSQKPDVTPPIQEEPTQRRSVKSKEQAELTPTAKE</sequence>
<dbReference type="EnsemblMetazoa" id="CJA41804b.1">
    <property type="protein sequence ID" value="CJA41804b.1"/>
    <property type="gene ID" value="WBGene00217652"/>
</dbReference>
<feature type="compositionally biased region" description="Low complexity" evidence="1">
    <location>
        <begin position="115"/>
        <end position="125"/>
    </location>
</feature>
<reference evidence="2" key="2">
    <citation type="submission" date="2022-06" db="UniProtKB">
        <authorList>
            <consortium name="EnsemblMetazoa"/>
        </authorList>
    </citation>
    <scope>IDENTIFICATION</scope>
    <source>
        <strain evidence="2">DF5081</strain>
    </source>
</reference>
<feature type="region of interest" description="Disordered" evidence="1">
    <location>
        <begin position="33"/>
        <end position="180"/>
    </location>
</feature>
<evidence type="ECO:0000313" key="3">
    <source>
        <dbReference type="Proteomes" id="UP000005237"/>
    </source>
</evidence>
<evidence type="ECO:0000256" key="1">
    <source>
        <dbReference type="SAM" id="MobiDB-lite"/>
    </source>
</evidence>
<organism evidence="2 3">
    <name type="scientific">Caenorhabditis japonica</name>
    <dbReference type="NCBI Taxonomy" id="281687"/>
    <lineage>
        <taxon>Eukaryota</taxon>
        <taxon>Metazoa</taxon>
        <taxon>Ecdysozoa</taxon>
        <taxon>Nematoda</taxon>
        <taxon>Chromadorea</taxon>
        <taxon>Rhabditida</taxon>
        <taxon>Rhabditina</taxon>
        <taxon>Rhabditomorpha</taxon>
        <taxon>Rhabditoidea</taxon>
        <taxon>Rhabditidae</taxon>
        <taxon>Peloderinae</taxon>
        <taxon>Caenorhabditis</taxon>
    </lineage>
</organism>
<keyword evidence="3" id="KW-1185">Reference proteome</keyword>